<evidence type="ECO:0000313" key="1">
    <source>
        <dbReference type="EMBL" id="ENN86832.1"/>
    </source>
</evidence>
<dbReference type="OrthoDB" id="9182871at2"/>
<organism evidence="1 2">
    <name type="scientific">Rhizobium freirei PRF 81</name>
    <dbReference type="NCBI Taxonomy" id="363754"/>
    <lineage>
        <taxon>Bacteria</taxon>
        <taxon>Pseudomonadati</taxon>
        <taxon>Pseudomonadota</taxon>
        <taxon>Alphaproteobacteria</taxon>
        <taxon>Hyphomicrobiales</taxon>
        <taxon>Rhizobiaceae</taxon>
        <taxon>Rhizobium/Agrobacterium group</taxon>
        <taxon>Rhizobium</taxon>
    </lineage>
</organism>
<dbReference type="AlphaFoldDB" id="N6V709"/>
<gene>
    <name evidence="1" type="ORF">RHSP_31470</name>
</gene>
<keyword evidence="2" id="KW-1185">Reference proteome</keyword>
<comment type="caution">
    <text evidence="1">The sequence shown here is derived from an EMBL/GenBank/DDBJ whole genome shotgun (WGS) entry which is preliminary data.</text>
</comment>
<name>N6V709_9HYPH</name>
<evidence type="ECO:0000313" key="2">
    <source>
        <dbReference type="Proteomes" id="UP000012429"/>
    </source>
</evidence>
<dbReference type="InterPro" id="IPR009959">
    <property type="entry name" value="Cyclase_SnoaL-like"/>
</dbReference>
<reference evidence="1 2" key="1">
    <citation type="journal article" date="2012" name="BMC Genomics">
        <title>Genomic basis of broad host range and environmental adaptability of Rhizobium tropici CIAT 899 and Rhizobium sp. PRF 81 which are used in inoculants for common bean (Phaseolus vulgaris L.).</title>
        <authorList>
            <person name="Ormeno-Orrillo E."/>
            <person name="Menna P."/>
            <person name="Almeida L.G."/>
            <person name="Ollero F.J."/>
            <person name="Nicolas M.F."/>
            <person name="Pains Rodrigues E."/>
            <person name="Shigueyoshi Nakatani A."/>
            <person name="Silva Batista J.S."/>
            <person name="Oliveira Chueire L.M."/>
            <person name="Souza R.C."/>
            <person name="Ribeiro Vasconcelos A.T."/>
            <person name="Megias M."/>
            <person name="Hungria M."/>
            <person name="Martinez-Romero E."/>
        </authorList>
    </citation>
    <scope>NUCLEOTIDE SEQUENCE [LARGE SCALE GENOMIC DNA]</scope>
    <source>
        <strain evidence="1 2">PRF 81</strain>
    </source>
</reference>
<evidence type="ECO:0008006" key="3">
    <source>
        <dbReference type="Google" id="ProtNLM"/>
    </source>
</evidence>
<dbReference type="Pfam" id="PF07366">
    <property type="entry name" value="SnoaL"/>
    <property type="match status" value="1"/>
</dbReference>
<dbReference type="EMBL" id="AQHN01000062">
    <property type="protein sequence ID" value="ENN86832.1"/>
    <property type="molecule type" value="Genomic_DNA"/>
</dbReference>
<dbReference type="STRING" id="363754.RHSP_31470"/>
<dbReference type="PATRIC" id="fig|363754.4.peg.3498"/>
<protein>
    <recommendedName>
        <fullName evidence="3">Ester cyclase</fullName>
    </recommendedName>
</protein>
<accession>N6V709</accession>
<dbReference type="InterPro" id="IPR032710">
    <property type="entry name" value="NTF2-like_dom_sf"/>
</dbReference>
<dbReference type="SUPFAM" id="SSF54427">
    <property type="entry name" value="NTF2-like"/>
    <property type="match status" value="1"/>
</dbReference>
<dbReference type="RefSeq" id="WP_004119521.1">
    <property type="nucleotide sequence ID" value="NZ_AQHN01000062.1"/>
</dbReference>
<dbReference type="Gene3D" id="3.10.450.50">
    <property type="match status" value="1"/>
</dbReference>
<proteinExistence type="predicted"/>
<dbReference type="Proteomes" id="UP000012429">
    <property type="component" value="Unassembled WGS sequence"/>
</dbReference>
<sequence length="147" mass="16139">MTDGTLQATGVNEQDLATLNTFYKAFAGHPDLLDDCVTADWQDIPLAPDQEPGREGAKPLISGFSAVFADLKIEIIEMIGMPGKIAVRGVMTGRHIGELFGVAPTGKSFSLPIHEFHTIENGRLTQTWHMEDWLGWFAQMGAWPLSK</sequence>
<dbReference type="GO" id="GO:0030638">
    <property type="term" value="P:polyketide metabolic process"/>
    <property type="evidence" value="ECO:0007669"/>
    <property type="project" value="InterPro"/>
</dbReference>
<dbReference type="PANTHER" id="PTHR38436">
    <property type="entry name" value="POLYKETIDE CYCLASE SNOAL-LIKE DOMAIN"/>
    <property type="match status" value="1"/>
</dbReference>
<dbReference type="PANTHER" id="PTHR38436:SF1">
    <property type="entry name" value="ESTER CYCLASE"/>
    <property type="match status" value="1"/>
</dbReference>